<evidence type="ECO:0000313" key="3">
    <source>
        <dbReference type="Proteomes" id="UP000324354"/>
    </source>
</evidence>
<gene>
    <name evidence="2" type="ORF">PFDSM3638_08190</name>
</gene>
<dbReference type="GeneID" id="41713446"/>
<dbReference type="EMBL" id="CP023154">
    <property type="protein sequence ID" value="QEK79243.1"/>
    <property type="molecule type" value="Genomic_DNA"/>
</dbReference>
<evidence type="ECO:0000313" key="2">
    <source>
        <dbReference type="EMBL" id="QEK79243.1"/>
    </source>
</evidence>
<dbReference type="Proteomes" id="UP000324354">
    <property type="component" value="Chromosome"/>
</dbReference>
<keyword evidence="1" id="KW-1133">Transmembrane helix</keyword>
<accession>A0A5C0XQD0</accession>
<sequence length="179" mass="19625">MKIYKVISVLLILLVLPLAEATELPWSEIPIFGLNSRVYPIYLVGVEQKDNIAIVTWDVPPNCLSGVGTVLISKDGKTTVETVNLGYLKPWGKRVAVVLNIKEPIYVKLRITSGNGVFMSSWIKLTPTSTLSLTREGQGEIRPQAIPGIIGVIVVVGQFGMLMIHIKLVGIMDLIQFNA</sequence>
<organism evidence="2 3">
    <name type="scientific">Pyrococcus furiosus (strain ATCC 43587 / DSM 3638 / JCM 8422 / Vc1)</name>
    <dbReference type="NCBI Taxonomy" id="186497"/>
    <lineage>
        <taxon>Archaea</taxon>
        <taxon>Methanobacteriati</taxon>
        <taxon>Methanobacteriota</taxon>
        <taxon>Thermococci</taxon>
        <taxon>Thermococcales</taxon>
        <taxon>Thermococcaceae</taxon>
        <taxon>Pyrococcus</taxon>
    </lineage>
</organism>
<proteinExistence type="predicted"/>
<dbReference type="OrthoDB" id="92113at2157"/>
<keyword evidence="1" id="KW-0472">Membrane</keyword>
<reference evidence="2 3" key="1">
    <citation type="submission" date="2017-08" db="EMBL/GenBank/DDBJ databases">
        <title>Resequencing and Reannotation of the genome of Pyrococcus furiosus type strain DSM3638.</title>
        <authorList>
            <person name="Reichelt R.M."/>
            <person name="Bunk B."/>
        </authorList>
    </citation>
    <scope>NUCLEOTIDE SEQUENCE [LARGE SCALE GENOMIC DNA]</scope>
    <source>
        <strain evidence="2 3">DSM 3638</strain>
    </source>
</reference>
<dbReference type="AlphaFoldDB" id="A0A5C0XQD0"/>
<name>A0A5C0XQD0_PYRFU</name>
<dbReference type="RefSeq" id="WP_011012768.1">
    <property type="nucleotide sequence ID" value="NC_003413.1"/>
</dbReference>
<feature type="transmembrane region" description="Helical" evidence="1">
    <location>
        <begin position="145"/>
        <end position="164"/>
    </location>
</feature>
<evidence type="ECO:0000256" key="1">
    <source>
        <dbReference type="SAM" id="Phobius"/>
    </source>
</evidence>
<dbReference type="GeneID" id="13300668"/>
<keyword evidence="1" id="KW-0812">Transmembrane</keyword>
<protein>
    <submittedName>
        <fullName evidence="2">Uncharacterized protein</fullName>
    </submittedName>
</protein>